<evidence type="ECO:0000256" key="7">
    <source>
        <dbReference type="HAMAP-Rule" id="MF_00985"/>
    </source>
</evidence>
<evidence type="ECO:0000256" key="3">
    <source>
        <dbReference type="ARBA" id="ARBA00022898"/>
    </source>
</evidence>
<organism evidence="9 10">
    <name type="scientific">Amycolatopsis roodepoortensis</name>
    <dbReference type="NCBI Taxonomy" id="700274"/>
    <lineage>
        <taxon>Bacteria</taxon>
        <taxon>Bacillati</taxon>
        <taxon>Actinomycetota</taxon>
        <taxon>Actinomycetes</taxon>
        <taxon>Pseudonocardiales</taxon>
        <taxon>Pseudonocardiaceae</taxon>
        <taxon>Amycolatopsis</taxon>
    </lineage>
</organism>
<dbReference type="PROSITE" id="PS00599">
    <property type="entry name" value="AA_TRANSFER_CLASS_2"/>
    <property type="match status" value="1"/>
</dbReference>
<dbReference type="SUPFAM" id="SSF53383">
    <property type="entry name" value="PLP-dependent transferases"/>
    <property type="match status" value="1"/>
</dbReference>
<evidence type="ECO:0000259" key="8">
    <source>
        <dbReference type="Pfam" id="PF00155"/>
    </source>
</evidence>
<dbReference type="GO" id="GO:0008890">
    <property type="term" value="F:glycine C-acetyltransferase activity"/>
    <property type="evidence" value="ECO:0007669"/>
    <property type="project" value="UniProtKB-EC"/>
</dbReference>
<dbReference type="InterPro" id="IPR015421">
    <property type="entry name" value="PyrdxlP-dep_Trfase_major"/>
</dbReference>
<dbReference type="CDD" id="cd06454">
    <property type="entry name" value="KBL_like"/>
    <property type="match status" value="1"/>
</dbReference>
<comment type="function">
    <text evidence="7">Catalyzes the cleavage of 2-amino-3-ketobutyrate to glycine and acetyl-CoA.</text>
</comment>
<dbReference type="PANTHER" id="PTHR13693">
    <property type="entry name" value="CLASS II AMINOTRANSFERASE/8-AMINO-7-OXONONANOATE SYNTHASE"/>
    <property type="match status" value="1"/>
</dbReference>
<dbReference type="NCBIfam" id="NF005394">
    <property type="entry name" value="PRK06939.1"/>
    <property type="match status" value="1"/>
</dbReference>
<dbReference type="PANTHER" id="PTHR13693:SF102">
    <property type="entry name" value="2-AMINO-3-KETOBUTYRATE COENZYME A LIGASE, MITOCHONDRIAL"/>
    <property type="match status" value="1"/>
</dbReference>
<keyword evidence="5 7" id="KW-0012">Acyltransferase</keyword>
<evidence type="ECO:0000256" key="6">
    <source>
        <dbReference type="ARBA" id="ARBA00047715"/>
    </source>
</evidence>
<dbReference type="Pfam" id="PF00155">
    <property type="entry name" value="Aminotran_1_2"/>
    <property type="match status" value="1"/>
</dbReference>
<feature type="binding site" description="in other chain" evidence="7">
    <location>
        <begin position="238"/>
        <end position="241"/>
    </location>
    <ligand>
        <name>pyridoxal 5'-phosphate</name>
        <dbReference type="ChEBI" id="CHEBI:597326"/>
        <note>ligand shared between dimeric partners</note>
    </ligand>
</feature>
<feature type="binding site" evidence="7">
    <location>
        <position position="135"/>
    </location>
    <ligand>
        <name>substrate</name>
    </ligand>
</feature>
<evidence type="ECO:0000256" key="2">
    <source>
        <dbReference type="ARBA" id="ARBA00022679"/>
    </source>
</evidence>
<dbReference type="EMBL" id="JADBEJ010000001">
    <property type="protein sequence ID" value="MBE1574069.1"/>
    <property type="molecule type" value="Genomic_DNA"/>
</dbReference>
<keyword evidence="2 7" id="KW-0808">Transferase</keyword>
<dbReference type="Proteomes" id="UP000656548">
    <property type="component" value="Unassembled WGS sequence"/>
</dbReference>
<keyword evidence="10" id="KW-1185">Reference proteome</keyword>
<feature type="binding site" description="in other chain" evidence="7">
    <location>
        <begin position="207"/>
        <end position="210"/>
    </location>
    <ligand>
        <name>pyridoxal 5'-phosphate</name>
        <dbReference type="ChEBI" id="CHEBI:597326"/>
        <note>ligand shared between dimeric partners</note>
    </ligand>
</feature>
<dbReference type="InterPro" id="IPR015422">
    <property type="entry name" value="PyrdxlP-dep_Trfase_small"/>
</dbReference>
<comment type="catalytic activity">
    <reaction evidence="7">
        <text>glycine + acetyl-CoA = (2S)-2-amino-3-oxobutanoate + CoA</text>
        <dbReference type="Rhea" id="RHEA:20736"/>
        <dbReference type="ChEBI" id="CHEBI:57287"/>
        <dbReference type="ChEBI" id="CHEBI:57288"/>
        <dbReference type="ChEBI" id="CHEBI:57305"/>
        <dbReference type="ChEBI" id="CHEBI:78948"/>
        <dbReference type="EC" id="2.3.1.29"/>
    </reaction>
</comment>
<evidence type="ECO:0000313" key="9">
    <source>
        <dbReference type="EMBL" id="MBE1574069.1"/>
    </source>
</evidence>
<proteinExistence type="inferred from homology"/>
<keyword evidence="3 7" id="KW-0663">Pyridoxal phosphate</keyword>
<dbReference type="Gene3D" id="3.90.1150.10">
    <property type="entry name" value="Aspartate Aminotransferase, domain 1"/>
    <property type="match status" value="1"/>
</dbReference>
<dbReference type="InterPro" id="IPR050087">
    <property type="entry name" value="AON_synthase_class-II"/>
</dbReference>
<feature type="binding site" evidence="7">
    <location>
        <position position="365"/>
    </location>
    <ligand>
        <name>substrate</name>
    </ligand>
</feature>
<comment type="catalytic activity">
    <reaction evidence="6">
        <text>6-carboxyhexanoyl-[ACP] + L-alanine + H(+) = (8S)-8-amino-7-oxononanoate + holo-[ACP] + CO2</text>
        <dbReference type="Rhea" id="RHEA:42288"/>
        <dbReference type="Rhea" id="RHEA-COMP:9685"/>
        <dbReference type="Rhea" id="RHEA-COMP:9955"/>
        <dbReference type="ChEBI" id="CHEBI:15378"/>
        <dbReference type="ChEBI" id="CHEBI:16526"/>
        <dbReference type="ChEBI" id="CHEBI:57972"/>
        <dbReference type="ChEBI" id="CHEBI:64479"/>
        <dbReference type="ChEBI" id="CHEBI:78846"/>
        <dbReference type="ChEBI" id="CHEBI:149468"/>
        <dbReference type="EC" id="2.3.1.47"/>
    </reaction>
</comment>
<dbReference type="InterPro" id="IPR004839">
    <property type="entry name" value="Aminotransferase_I/II_large"/>
</dbReference>
<dbReference type="InterPro" id="IPR015424">
    <property type="entry name" value="PyrdxlP-dep_Trfase"/>
</dbReference>
<dbReference type="InterPro" id="IPR001917">
    <property type="entry name" value="Aminotrans_II_pyridoxalP_BS"/>
</dbReference>
<feature type="binding site" description="in other chain" evidence="7">
    <location>
        <begin position="110"/>
        <end position="111"/>
    </location>
    <ligand>
        <name>pyridoxal 5'-phosphate</name>
        <dbReference type="ChEBI" id="CHEBI:597326"/>
        <note>ligand shared between dimeric partners</note>
    </ligand>
</feature>
<comment type="pathway">
    <text evidence="7">Amino-acid degradation; L-threonine degradation via oxydo-reductase pathway; glycine from L-threonine: step 2/2.</text>
</comment>
<protein>
    <recommendedName>
        <fullName evidence="7">2-amino-3-ketobutyrate coenzyme A ligase</fullName>
        <shortName evidence="7">AKB ligase</shortName>
        <ecNumber evidence="7">2.3.1.29</ecNumber>
    </recommendedName>
    <alternativeName>
        <fullName evidence="7">Glycine acetyltransferase</fullName>
    </alternativeName>
</protein>
<accession>A0ABR9L0C0</accession>
<sequence>MYGAMRDDLKAGLAEIREAGLYKGERVIQGPQRASVSVGDGDVLNFCANNYLGLADHPKLIKAAQEALDRWGFGMASVRFICGTQQPHKELEAKLSEFLGTEDTILYSSCFDANAGLFETLLTDQDVIISDELNHASIIDGVRLCKAKRMRYRNRDVADLEARLKEASGARYRMIATDGVFSMDGYLAPLDEICELAERYDALVMVDDSHAVGFTGPTGRGTPELFGVQDKVDVLTGTLGKALGGASGGYTSGRAEIVEMLRQRSRPYLFSNSLAPSITAAALATLELLESSGELLDKLRANTELFRRRMTEAGFDLLPGEHPIIPVMIGDAAKAGKMADLLLDQGIYVIGFSYPVVPHGKARIRTQMSAAHSTDDVNRAVDAFVTARSMMDE</sequence>
<comment type="similarity">
    <text evidence="1 7">Belongs to the class-II pyridoxal-phosphate-dependent aminotransferase family.</text>
</comment>
<gene>
    <name evidence="7" type="primary">kbl</name>
    <name evidence="9" type="ORF">H4W30_001098</name>
</gene>
<feature type="modified residue" description="N6-(pyridoxal phosphate)lysine" evidence="7">
    <location>
        <position position="241"/>
    </location>
</feature>
<dbReference type="EC" id="2.3.1.29" evidence="7"/>
<feature type="domain" description="Aminotransferase class I/classII large" evidence="8">
    <location>
        <begin position="42"/>
        <end position="384"/>
    </location>
</feature>
<feature type="binding site" evidence="7">
    <location>
        <begin position="271"/>
        <end position="272"/>
    </location>
    <ligand>
        <name>pyridoxal 5'-phosphate</name>
        <dbReference type="ChEBI" id="CHEBI:597326"/>
        <note>ligand shared between dimeric partners</note>
    </ligand>
</feature>
<evidence type="ECO:0000256" key="4">
    <source>
        <dbReference type="ARBA" id="ARBA00023194"/>
    </source>
</evidence>
<evidence type="ECO:0000256" key="5">
    <source>
        <dbReference type="ARBA" id="ARBA00023315"/>
    </source>
</evidence>
<dbReference type="InterPro" id="IPR011282">
    <property type="entry name" value="2am3keto_CoA_ligase"/>
</dbReference>
<comment type="caution">
    <text evidence="9">The sequence shown here is derived from an EMBL/GenBank/DDBJ whole genome shotgun (WGS) entry which is preliminary data.</text>
</comment>
<keyword evidence="4" id="KW-0045">Antibiotic biosynthesis</keyword>
<evidence type="ECO:0000313" key="10">
    <source>
        <dbReference type="Proteomes" id="UP000656548"/>
    </source>
</evidence>
<dbReference type="NCBIfam" id="TIGR01822">
    <property type="entry name" value="2am3keto_CoA"/>
    <property type="match status" value="1"/>
</dbReference>
<reference evidence="9 10" key="1">
    <citation type="submission" date="2020-10" db="EMBL/GenBank/DDBJ databases">
        <title>Sequencing the genomes of 1000 actinobacteria strains.</title>
        <authorList>
            <person name="Klenk H.-P."/>
        </authorList>
    </citation>
    <scope>NUCLEOTIDE SEQUENCE [LARGE SCALE GENOMIC DNA]</scope>
    <source>
        <strain evidence="9 10">DSM 46661</strain>
    </source>
</reference>
<dbReference type="RefSeq" id="WP_126737633.1">
    <property type="nucleotide sequence ID" value="NZ_JADBEJ010000001.1"/>
</dbReference>
<feature type="binding site" description="in other chain" evidence="7">
    <location>
        <position position="182"/>
    </location>
    <ligand>
        <name>pyridoxal 5'-phosphate</name>
        <dbReference type="ChEBI" id="CHEBI:597326"/>
        <note>ligand shared between dimeric partners</note>
    </ligand>
</feature>
<name>A0ABR9L0C0_9PSEU</name>
<evidence type="ECO:0000256" key="1">
    <source>
        <dbReference type="ARBA" id="ARBA00008392"/>
    </source>
</evidence>
<comment type="cofactor">
    <cofactor evidence="7">
        <name>pyridoxal 5'-phosphate</name>
        <dbReference type="ChEBI" id="CHEBI:597326"/>
    </cofactor>
    <text evidence="7">Binds 1 pyridoxal phosphate per subunit.</text>
</comment>
<dbReference type="HAMAP" id="MF_00985">
    <property type="entry name" value="2am3keto_CoA_ligase"/>
    <property type="match status" value="1"/>
</dbReference>
<comment type="subunit">
    <text evidence="7">Homodimer.</text>
</comment>
<dbReference type="Gene3D" id="3.40.640.10">
    <property type="entry name" value="Type I PLP-dependent aspartate aminotransferase-like (Major domain)"/>
    <property type="match status" value="1"/>
</dbReference>